<dbReference type="GO" id="GO:0005737">
    <property type="term" value="C:cytoplasm"/>
    <property type="evidence" value="ECO:0007669"/>
    <property type="project" value="UniProtKB-SubCell"/>
</dbReference>
<sequence>MSEESSRDAWENGDSRSEASYYVSKKDKMPSYNSKFSIIQDALNECNSIKYAAYRTAAKMCVLQQALGMEHVRLSVIAGVFQKHGYQATENSLFLNSSEMDALLSDVFFAASKETRQSLDLEHLTEMTVHFLFSCFDKDQKGSIQVVSAKIALATLCSSRLQEKYDYFFTQLADHNNCLNKRKLSLLVENFVSMTDYLCESLSFSSNLISSTISSCFEQESHGPLGISEEMFMKWVLKEPQLLVWFSTFYRLRAAEKVTHTVRCAVCRMYPIRGLRYRCLHCISYDQCQTCFFHGCVSKRHKLKHPMQEYCWQTNSKDATLSFLKAIVNRLCGNSSRLQYLPAQPSDSAASTPTLNSRTVIEADLNARAECESMWPDSAVIQPQQELQSIISKLEEETKQLDVEIERLCGVGRSDVGRHLQEHRVLLEAQIRRLKILKSHLQSMGPRYMQSTPKVMPHNPGLTVYKTPGFSPIGNKHPDLVTLVDNTLNSGRVGHANDTQSLDDLSTWIGGNPTTRVEQHLNNISDWLKVRTNSYFRPATNSAAGRVDRVESDEENDDQRNLIVDKNHIEEQVQIKELHQGLDNILDKLQKMLASNFSLAESLNGQECQELVEVKKKSSGDSR</sequence>
<dbReference type="InterPro" id="IPR015154">
    <property type="entry name" value="EF-hand_dom_typ2"/>
</dbReference>
<organism evidence="11 12">
    <name type="scientific">Laodelphax striatellus</name>
    <name type="common">Small brown planthopper</name>
    <name type="synonym">Delphax striatella</name>
    <dbReference type="NCBI Taxonomy" id="195883"/>
    <lineage>
        <taxon>Eukaryota</taxon>
        <taxon>Metazoa</taxon>
        <taxon>Ecdysozoa</taxon>
        <taxon>Arthropoda</taxon>
        <taxon>Hexapoda</taxon>
        <taxon>Insecta</taxon>
        <taxon>Pterygota</taxon>
        <taxon>Neoptera</taxon>
        <taxon>Paraneoptera</taxon>
        <taxon>Hemiptera</taxon>
        <taxon>Auchenorrhyncha</taxon>
        <taxon>Fulgoroidea</taxon>
        <taxon>Delphacidae</taxon>
        <taxon>Criomorphinae</taxon>
        <taxon>Laodelphax</taxon>
    </lineage>
</organism>
<evidence type="ECO:0000256" key="1">
    <source>
        <dbReference type="ARBA" id="ARBA00004245"/>
    </source>
</evidence>
<proteinExistence type="predicted"/>
<dbReference type="GO" id="GO:0099536">
    <property type="term" value="P:synaptic signaling"/>
    <property type="evidence" value="ECO:0007669"/>
    <property type="project" value="TreeGrafter"/>
</dbReference>
<dbReference type="EMBL" id="QKKF02010319">
    <property type="protein sequence ID" value="RZF44622.1"/>
    <property type="molecule type" value="Genomic_DNA"/>
</dbReference>
<dbReference type="PROSITE" id="PS50135">
    <property type="entry name" value="ZF_ZZ_2"/>
    <property type="match status" value="1"/>
</dbReference>
<evidence type="ECO:0000256" key="2">
    <source>
        <dbReference type="ARBA" id="ARBA00004278"/>
    </source>
</evidence>
<dbReference type="InterPro" id="IPR043145">
    <property type="entry name" value="Znf_ZZ_sf"/>
</dbReference>
<dbReference type="Pfam" id="PF00569">
    <property type="entry name" value="ZZ"/>
    <property type="match status" value="1"/>
</dbReference>
<feature type="domain" description="ZZ-type" evidence="10">
    <location>
        <begin position="259"/>
        <end position="315"/>
    </location>
</feature>
<evidence type="ECO:0000256" key="9">
    <source>
        <dbReference type="PROSITE-ProRule" id="PRU00228"/>
    </source>
</evidence>
<dbReference type="OrthoDB" id="10014385at2759"/>
<dbReference type="Pfam" id="PF09069">
    <property type="entry name" value="EF-hand_3"/>
    <property type="match status" value="1"/>
</dbReference>
<keyword evidence="3" id="KW-0963">Cytoplasm</keyword>
<dbReference type="InterPro" id="IPR000433">
    <property type="entry name" value="Znf_ZZ"/>
</dbReference>
<reference evidence="11 12" key="1">
    <citation type="journal article" date="2017" name="Gigascience">
        <title>Genome sequence of the small brown planthopper, Laodelphax striatellus.</title>
        <authorList>
            <person name="Zhu J."/>
            <person name="Jiang F."/>
            <person name="Wang X."/>
            <person name="Yang P."/>
            <person name="Bao Y."/>
            <person name="Zhao W."/>
            <person name="Wang W."/>
            <person name="Lu H."/>
            <person name="Wang Q."/>
            <person name="Cui N."/>
            <person name="Li J."/>
            <person name="Chen X."/>
            <person name="Luo L."/>
            <person name="Yu J."/>
            <person name="Kang L."/>
            <person name="Cui F."/>
        </authorList>
    </citation>
    <scope>NUCLEOTIDE SEQUENCE [LARGE SCALE GENOMIC DNA]</scope>
    <source>
        <strain evidence="11">Lst14</strain>
    </source>
</reference>
<evidence type="ECO:0000256" key="7">
    <source>
        <dbReference type="ARBA" id="ARBA00022837"/>
    </source>
</evidence>
<dbReference type="STRING" id="195883.A0A482XFX3"/>
<evidence type="ECO:0000256" key="8">
    <source>
        <dbReference type="ARBA" id="ARBA00023212"/>
    </source>
</evidence>
<dbReference type="InterPro" id="IPR015153">
    <property type="entry name" value="EF-hand_dom_typ1"/>
</dbReference>
<dbReference type="Proteomes" id="UP000291343">
    <property type="component" value="Unassembled WGS sequence"/>
</dbReference>
<dbReference type="GO" id="GO:0008270">
    <property type="term" value="F:zinc ion binding"/>
    <property type="evidence" value="ECO:0007669"/>
    <property type="project" value="UniProtKB-KW"/>
</dbReference>
<evidence type="ECO:0000259" key="10">
    <source>
        <dbReference type="PROSITE" id="PS50135"/>
    </source>
</evidence>
<keyword evidence="7" id="KW-0106">Calcium</keyword>
<gene>
    <name evidence="11" type="ORF">LSTR_LSTR000574</name>
</gene>
<keyword evidence="5 9" id="KW-0863">Zinc-finger</keyword>
<dbReference type="PANTHER" id="PTHR12268">
    <property type="entry name" value="E3 UBIQUITIN-PROTEIN LIGASE KCMF1"/>
    <property type="match status" value="1"/>
</dbReference>
<comment type="subcellular location">
    <subcellularLocation>
        <location evidence="2">Cell membrane</location>
        <location evidence="2">Sarcolemma</location>
        <topology evidence="2">Peripheral membrane protein</topology>
        <orientation evidence="2">Cytoplasmic side</orientation>
    </subcellularLocation>
    <subcellularLocation>
        <location evidence="1">Cytoplasm</location>
        <location evidence="1">Cytoskeleton</location>
    </subcellularLocation>
</comment>
<evidence type="ECO:0000313" key="12">
    <source>
        <dbReference type="Proteomes" id="UP000291343"/>
    </source>
</evidence>
<keyword evidence="12" id="KW-1185">Reference proteome</keyword>
<evidence type="ECO:0000256" key="4">
    <source>
        <dbReference type="ARBA" id="ARBA00022723"/>
    </source>
</evidence>
<comment type="caution">
    <text evidence="11">The sequence shown here is derived from an EMBL/GenBank/DDBJ whole genome shotgun (WGS) entry which is preliminary data.</text>
</comment>
<dbReference type="InterPro" id="IPR011992">
    <property type="entry name" value="EF-hand-dom_pair"/>
</dbReference>
<dbReference type="InParanoid" id="A0A482XFX3"/>
<dbReference type="SUPFAM" id="SSF47473">
    <property type="entry name" value="EF-hand"/>
    <property type="match status" value="2"/>
</dbReference>
<dbReference type="Gene3D" id="1.10.238.10">
    <property type="entry name" value="EF-hand"/>
    <property type="match status" value="2"/>
</dbReference>
<dbReference type="Gene3D" id="3.30.60.90">
    <property type="match status" value="1"/>
</dbReference>
<dbReference type="CDD" id="cd02334">
    <property type="entry name" value="ZZ_dystrophin"/>
    <property type="match status" value="1"/>
</dbReference>
<protein>
    <recommendedName>
        <fullName evidence="10">ZZ-type domain-containing protein</fullName>
    </recommendedName>
</protein>
<dbReference type="GO" id="GO:0045202">
    <property type="term" value="C:synapse"/>
    <property type="evidence" value="ECO:0007669"/>
    <property type="project" value="GOC"/>
</dbReference>
<dbReference type="GO" id="GO:0046716">
    <property type="term" value="P:muscle cell cellular homeostasis"/>
    <property type="evidence" value="ECO:0007669"/>
    <property type="project" value="UniProtKB-ARBA"/>
</dbReference>
<dbReference type="AlphaFoldDB" id="A0A482XFX3"/>
<evidence type="ECO:0000256" key="3">
    <source>
        <dbReference type="ARBA" id="ARBA00022490"/>
    </source>
</evidence>
<keyword evidence="8" id="KW-0206">Cytoskeleton</keyword>
<dbReference type="GO" id="GO:0016010">
    <property type="term" value="C:dystrophin-associated glycoprotein complex"/>
    <property type="evidence" value="ECO:0007669"/>
    <property type="project" value="UniProtKB-ARBA"/>
</dbReference>
<dbReference type="PANTHER" id="PTHR12268:SF14">
    <property type="entry name" value="DYSTROPHIN-1"/>
    <property type="match status" value="1"/>
</dbReference>
<dbReference type="GO" id="GO:0050804">
    <property type="term" value="P:modulation of chemical synaptic transmission"/>
    <property type="evidence" value="ECO:0007669"/>
    <property type="project" value="UniProtKB-ARBA"/>
</dbReference>
<accession>A0A482XFX3</accession>
<evidence type="ECO:0000256" key="6">
    <source>
        <dbReference type="ARBA" id="ARBA00022833"/>
    </source>
</evidence>
<name>A0A482XFX3_LAOST</name>
<dbReference type="SMART" id="SM00291">
    <property type="entry name" value="ZnF_ZZ"/>
    <property type="match status" value="1"/>
</dbReference>
<evidence type="ECO:0000313" key="11">
    <source>
        <dbReference type="EMBL" id="RZF44622.1"/>
    </source>
</evidence>
<keyword evidence="6" id="KW-0862">Zinc</keyword>
<dbReference type="SMR" id="A0A482XFX3"/>
<evidence type="ECO:0000256" key="5">
    <source>
        <dbReference type="ARBA" id="ARBA00022771"/>
    </source>
</evidence>
<keyword evidence="4" id="KW-0479">Metal-binding</keyword>
<dbReference type="SUPFAM" id="SSF57850">
    <property type="entry name" value="RING/U-box"/>
    <property type="match status" value="1"/>
</dbReference>
<dbReference type="Pfam" id="PF09068">
    <property type="entry name" value="EF-hand_2"/>
    <property type="match status" value="1"/>
</dbReference>
<dbReference type="InterPro" id="IPR050774">
    <property type="entry name" value="KCMF1/Dystrophin"/>
</dbReference>